<dbReference type="AlphaFoldDB" id="A0AAN6UQW3"/>
<dbReference type="Pfam" id="PF23391">
    <property type="entry name" value="DUF7100"/>
    <property type="match status" value="2"/>
</dbReference>
<evidence type="ECO:0000313" key="6">
    <source>
        <dbReference type="Proteomes" id="UP001304895"/>
    </source>
</evidence>
<dbReference type="InterPro" id="IPR036322">
    <property type="entry name" value="WD40_repeat_dom_sf"/>
</dbReference>
<dbReference type="EMBL" id="MU853404">
    <property type="protein sequence ID" value="KAK4136246.1"/>
    <property type="molecule type" value="Genomic_DNA"/>
</dbReference>
<dbReference type="InterPro" id="IPR055526">
    <property type="entry name" value="DUF7100"/>
</dbReference>
<feature type="domain" description="DUF7101" evidence="4">
    <location>
        <begin position="381"/>
        <end position="475"/>
    </location>
</feature>
<comment type="caution">
    <text evidence="5">The sequence shown here is derived from an EMBL/GenBank/DDBJ whole genome shotgun (WGS) entry which is preliminary data.</text>
</comment>
<evidence type="ECO:0000259" key="4">
    <source>
        <dbReference type="Pfam" id="PF23392"/>
    </source>
</evidence>
<dbReference type="InterPro" id="IPR015943">
    <property type="entry name" value="WD40/YVTN_repeat-like_dom_sf"/>
</dbReference>
<evidence type="ECO:0000259" key="2">
    <source>
        <dbReference type="Pfam" id="PF23388"/>
    </source>
</evidence>
<feature type="domain" description="DUF7099" evidence="2">
    <location>
        <begin position="663"/>
        <end position="1028"/>
    </location>
</feature>
<feature type="compositionally biased region" description="Basic and acidic residues" evidence="1">
    <location>
        <begin position="570"/>
        <end position="588"/>
    </location>
</feature>
<evidence type="ECO:0000259" key="3">
    <source>
        <dbReference type="Pfam" id="PF23391"/>
    </source>
</evidence>
<dbReference type="InterPro" id="IPR055527">
    <property type="entry name" value="DUF7101"/>
</dbReference>
<reference evidence="5" key="1">
    <citation type="journal article" date="2023" name="Mol. Phylogenet. Evol.">
        <title>Genome-scale phylogeny and comparative genomics of the fungal order Sordariales.</title>
        <authorList>
            <person name="Hensen N."/>
            <person name="Bonometti L."/>
            <person name="Westerberg I."/>
            <person name="Brannstrom I.O."/>
            <person name="Guillou S."/>
            <person name="Cros-Aarteil S."/>
            <person name="Calhoun S."/>
            <person name="Haridas S."/>
            <person name="Kuo A."/>
            <person name="Mondo S."/>
            <person name="Pangilinan J."/>
            <person name="Riley R."/>
            <person name="LaButti K."/>
            <person name="Andreopoulos B."/>
            <person name="Lipzen A."/>
            <person name="Chen C."/>
            <person name="Yan M."/>
            <person name="Daum C."/>
            <person name="Ng V."/>
            <person name="Clum A."/>
            <person name="Steindorff A."/>
            <person name="Ohm R.A."/>
            <person name="Martin F."/>
            <person name="Silar P."/>
            <person name="Natvig D.O."/>
            <person name="Lalanne C."/>
            <person name="Gautier V."/>
            <person name="Ament-Velasquez S.L."/>
            <person name="Kruys A."/>
            <person name="Hutchinson M.I."/>
            <person name="Powell A.J."/>
            <person name="Barry K."/>
            <person name="Miller A.N."/>
            <person name="Grigoriev I.V."/>
            <person name="Debuchy R."/>
            <person name="Gladieux P."/>
            <person name="Hiltunen Thoren M."/>
            <person name="Johannesson H."/>
        </authorList>
    </citation>
    <scope>NUCLEOTIDE SEQUENCE</scope>
    <source>
        <strain evidence="5">CBS 123565</strain>
    </source>
</reference>
<reference evidence="5" key="2">
    <citation type="submission" date="2023-05" db="EMBL/GenBank/DDBJ databases">
        <authorList>
            <consortium name="Lawrence Berkeley National Laboratory"/>
            <person name="Steindorff A."/>
            <person name="Hensen N."/>
            <person name="Bonometti L."/>
            <person name="Westerberg I."/>
            <person name="Brannstrom I.O."/>
            <person name="Guillou S."/>
            <person name="Cros-Aarteil S."/>
            <person name="Calhoun S."/>
            <person name="Haridas S."/>
            <person name="Kuo A."/>
            <person name="Mondo S."/>
            <person name="Pangilinan J."/>
            <person name="Riley R."/>
            <person name="Labutti K."/>
            <person name="Andreopoulos B."/>
            <person name="Lipzen A."/>
            <person name="Chen C."/>
            <person name="Yanf M."/>
            <person name="Daum C."/>
            <person name="Ng V."/>
            <person name="Clum A."/>
            <person name="Ohm R."/>
            <person name="Martin F."/>
            <person name="Silar P."/>
            <person name="Natvig D."/>
            <person name="Lalanne C."/>
            <person name="Gautier V."/>
            <person name="Ament-Velasquez S.L."/>
            <person name="Kruys A."/>
            <person name="Hutchinson M.I."/>
            <person name="Powell A.J."/>
            <person name="Barry K."/>
            <person name="Miller A.N."/>
            <person name="Grigoriev I.V."/>
            <person name="Debuchy R."/>
            <person name="Gladieux P."/>
            <person name="Thoren M.H."/>
            <person name="Johannesson H."/>
        </authorList>
    </citation>
    <scope>NUCLEOTIDE SEQUENCE</scope>
    <source>
        <strain evidence="5">CBS 123565</strain>
    </source>
</reference>
<dbReference type="Proteomes" id="UP001304895">
    <property type="component" value="Unassembled WGS sequence"/>
</dbReference>
<evidence type="ECO:0000256" key="1">
    <source>
        <dbReference type="SAM" id="MobiDB-lite"/>
    </source>
</evidence>
<feature type="domain" description="DUF7100" evidence="3">
    <location>
        <begin position="233"/>
        <end position="369"/>
    </location>
</feature>
<dbReference type="Pfam" id="PF23388">
    <property type="entry name" value="DUF7099"/>
    <property type="match status" value="1"/>
</dbReference>
<dbReference type="Gene3D" id="2.130.10.10">
    <property type="entry name" value="YVTN repeat-like/Quinoprotein amine dehydrogenase"/>
    <property type="match status" value="1"/>
</dbReference>
<proteinExistence type="predicted"/>
<dbReference type="SUPFAM" id="SSF50978">
    <property type="entry name" value="WD40 repeat-like"/>
    <property type="match status" value="1"/>
</dbReference>
<dbReference type="Pfam" id="PF23392">
    <property type="entry name" value="DUF7101"/>
    <property type="match status" value="1"/>
</dbReference>
<sequence>MASATPSSLFIRLANTWRHLALRSDIDDVVLELLGRFSLDKIYASPTDRGACQHLVIALLSQLRAIFDLQRLTIPAENTQVGWFLGFLVSWEVALRSVEFVLQTVVEARESLWGHRQLRDRYLAEFLLSALRVLALHPKAPTNQRARDRRERFARIHGTLEQVFDSYPGPKSFLLQVCKDVTGQLHADPDALGLPPRFRSELPNLTSELVWVSLTHTCSSSWFLLPQPLYTPHHRRLTLTQYPLAACLQPGVISELAPCGGFGNWLAQFLALRDVSQFVVAASVQYAANRETRDVRLQSASARARNAVLTALANIRTPPHLSRVDMVAIFSTAFRVVLPDTLNLSGHDMSGPRLDECELDALDALCTRLKERQIIHRISDREMAHNISQVVRNILLQDDPGCCFASARPGLYAVNCSACHLTGASQLRSLGTKLPSESMDAPEVCLPPNSKCVHCGEAITLAREVSIARRTWELLQPLRPDADTINVERHLPTQFQLGLPKVETSGGFRQVYGSERTYNPEVFALSSAGKPGLVSPTFGDPATASHLGPVSAQSPRPQPRPSIPLQSEPSHPDVPVDQKKETAPDKAEPAFAPLDSRFLTDPPPFLRDPSVFRRHTGAEEALSTHTQKTVHIATSPEKGKSRWRLKFTTSKKAPMGTWGDSSSLSSTALEAQKLEEISLSALLSTQKAHARGKLSKNINVHLSQNSTLALFWTQHLIHVWDAGTSPPTLMRAILSESTCILATVARTRLAYIIGTRDQKLTLRIVNLVEQTAPVVEYRMPSSLWCKSIAIDREENYVVVGFENATVRFFHARNMEQPREDRLHAPYHQQCNSCPSVDTLAFSNDGLVLLASTRSPKTGLIQTYSWRFPFHTFQELTACRYPVPLHESEDNGISAAIFRPGLNGEENLVCITTWTQSGTPILIQPQDGHRSEVKTDVSSRHSKLGSRIQCAAFSPSGRELVMVSDKGRVFQVSNLNSSPMDICRIASSKELTTKSDAFAMSFMSLSDEAHVVLAWADSARGMGWIKKIPAVSRVCCLFDD</sequence>
<organism evidence="5 6">
    <name type="scientific">Trichocladium antarcticum</name>
    <dbReference type="NCBI Taxonomy" id="1450529"/>
    <lineage>
        <taxon>Eukaryota</taxon>
        <taxon>Fungi</taxon>
        <taxon>Dikarya</taxon>
        <taxon>Ascomycota</taxon>
        <taxon>Pezizomycotina</taxon>
        <taxon>Sordariomycetes</taxon>
        <taxon>Sordariomycetidae</taxon>
        <taxon>Sordariales</taxon>
        <taxon>Chaetomiaceae</taxon>
        <taxon>Trichocladium</taxon>
    </lineage>
</organism>
<gene>
    <name evidence="5" type="ORF">BT67DRAFT_375375</name>
</gene>
<feature type="domain" description="DUF7100" evidence="3">
    <location>
        <begin position="7"/>
        <end position="212"/>
    </location>
</feature>
<protein>
    <submittedName>
        <fullName evidence="5">Uncharacterized protein</fullName>
    </submittedName>
</protein>
<accession>A0AAN6UQW3</accession>
<name>A0AAN6UQW3_9PEZI</name>
<feature type="region of interest" description="Disordered" evidence="1">
    <location>
        <begin position="534"/>
        <end position="610"/>
    </location>
</feature>
<evidence type="ECO:0000313" key="5">
    <source>
        <dbReference type="EMBL" id="KAK4136246.1"/>
    </source>
</evidence>
<keyword evidence="6" id="KW-1185">Reference proteome</keyword>
<dbReference type="InterPro" id="IPR055525">
    <property type="entry name" value="DUF7099"/>
</dbReference>